<name>A0A0R3XAL2_HYDTA</name>
<reference evidence="4" key="1">
    <citation type="submission" date="2017-02" db="UniProtKB">
        <authorList>
            <consortium name="WormBaseParasite"/>
        </authorList>
    </citation>
    <scope>IDENTIFICATION</scope>
</reference>
<dbReference type="Proteomes" id="UP000274429">
    <property type="component" value="Unassembled WGS sequence"/>
</dbReference>
<evidence type="ECO:0000313" key="2">
    <source>
        <dbReference type="EMBL" id="VDM35553.1"/>
    </source>
</evidence>
<reference evidence="2 3" key="2">
    <citation type="submission" date="2018-11" db="EMBL/GenBank/DDBJ databases">
        <authorList>
            <consortium name="Pathogen Informatics"/>
        </authorList>
    </citation>
    <scope>NUCLEOTIDE SEQUENCE [LARGE SCALE GENOMIC DNA]</scope>
</reference>
<dbReference type="AlphaFoldDB" id="A0A0R3XAL2"/>
<organism evidence="4">
    <name type="scientific">Hydatigena taeniaeformis</name>
    <name type="common">Feline tapeworm</name>
    <name type="synonym">Taenia taeniaeformis</name>
    <dbReference type="NCBI Taxonomy" id="6205"/>
    <lineage>
        <taxon>Eukaryota</taxon>
        <taxon>Metazoa</taxon>
        <taxon>Spiralia</taxon>
        <taxon>Lophotrochozoa</taxon>
        <taxon>Platyhelminthes</taxon>
        <taxon>Cestoda</taxon>
        <taxon>Eucestoda</taxon>
        <taxon>Cyclophyllidea</taxon>
        <taxon>Taeniidae</taxon>
        <taxon>Hydatigera</taxon>
    </lineage>
</organism>
<proteinExistence type="predicted"/>
<keyword evidence="3" id="KW-1185">Reference proteome</keyword>
<dbReference type="EMBL" id="UYWX01021880">
    <property type="protein sequence ID" value="VDM35553.1"/>
    <property type="molecule type" value="Genomic_DNA"/>
</dbReference>
<feature type="region of interest" description="Disordered" evidence="1">
    <location>
        <begin position="46"/>
        <end position="65"/>
    </location>
</feature>
<sequence length="91" mass="10005">MSVRREIGDESYFSIIYSVVSSQFEGAASERQLLEEQQRQQHLLHIPPTCDGATNDDDDEEEEKQGMEVLTFPLGGGGVRDNAEEVGSGMG</sequence>
<gene>
    <name evidence="2" type="ORF">TTAC_LOCUS10573</name>
</gene>
<feature type="region of interest" description="Disordered" evidence="1">
    <location>
        <begin position="71"/>
        <end position="91"/>
    </location>
</feature>
<feature type="compositionally biased region" description="Acidic residues" evidence="1">
    <location>
        <begin position="54"/>
        <end position="63"/>
    </location>
</feature>
<evidence type="ECO:0000256" key="1">
    <source>
        <dbReference type="SAM" id="MobiDB-lite"/>
    </source>
</evidence>
<accession>A0A0R3XAL2</accession>
<dbReference type="WBParaSite" id="TTAC_0001058901-mRNA-1">
    <property type="protein sequence ID" value="TTAC_0001058901-mRNA-1"/>
    <property type="gene ID" value="TTAC_0001058901"/>
</dbReference>
<evidence type="ECO:0000313" key="4">
    <source>
        <dbReference type="WBParaSite" id="TTAC_0001058901-mRNA-1"/>
    </source>
</evidence>
<protein>
    <submittedName>
        <fullName evidence="2 4">Uncharacterized protein</fullName>
    </submittedName>
</protein>
<evidence type="ECO:0000313" key="3">
    <source>
        <dbReference type="Proteomes" id="UP000274429"/>
    </source>
</evidence>